<organism evidence="1 2">
    <name type="scientific">Cytobacillus firmus</name>
    <name type="common">Bacillus firmus</name>
    <dbReference type="NCBI Taxonomy" id="1399"/>
    <lineage>
        <taxon>Bacteria</taxon>
        <taxon>Bacillati</taxon>
        <taxon>Bacillota</taxon>
        <taxon>Bacilli</taxon>
        <taxon>Bacillales</taxon>
        <taxon>Bacillaceae</taxon>
        <taxon>Cytobacillus</taxon>
    </lineage>
</organism>
<reference evidence="1 2" key="1">
    <citation type="submission" date="2018-06" db="EMBL/GenBank/DDBJ databases">
        <title>Freshwater and sediment microbial communities from various areas in North America, analyzing microbe dynamics in response to fracking.</title>
        <authorList>
            <person name="Lamendella R."/>
        </authorList>
    </citation>
    <scope>NUCLEOTIDE SEQUENCE [LARGE SCALE GENOMIC DNA]</scope>
    <source>
        <strain evidence="1 2">14_TX</strain>
    </source>
</reference>
<dbReference type="EMBL" id="QNSF01000022">
    <property type="protein sequence ID" value="RBP87029.1"/>
    <property type="molecule type" value="Genomic_DNA"/>
</dbReference>
<dbReference type="STRING" id="1399.VL14_19770"/>
<comment type="caution">
    <text evidence="1">The sequence shown here is derived from an EMBL/GenBank/DDBJ whole genome shotgun (WGS) entry which is preliminary data.</text>
</comment>
<accession>A0A366JIS2</accession>
<evidence type="ECO:0000313" key="1">
    <source>
        <dbReference type="EMBL" id="RBP87029.1"/>
    </source>
</evidence>
<name>A0A366JIS2_CYTFI</name>
<keyword evidence="2" id="KW-1185">Reference proteome</keyword>
<proteinExistence type="predicted"/>
<dbReference type="AlphaFoldDB" id="A0A366JIS2"/>
<evidence type="ECO:0000313" key="2">
    <source>
        <dbReference type="Proteomes" id="UP000252731"/>
    </source>
</evidence>
<dbReference type="Proteomes" id="UP000252731">
    <property type="component" value="Unassembled WGS sequence"/>
</dbReference>
<protein>
    <submittedName>
        <fullName evidence="1">Uncharacterized protein</fullName>
    </submittedName>
</protein>
<sequence>MGHPFYVLAVREDIIQKSQMAEETIRLSMIRAIMCEEIGRLRSWRRLFIQQFYDRDVFINGFIAEYSVESNSR</sequence>
<gene>
    <name evidence="1" type="ORF">DFO70_12229</name>
</gene>